<name>A0ABZ2T947_9ENTE</name>
<dbReference type="SMART" id="SM00987">
    <property type="entry name" value="UreE_C"/>
    <property type="match status" value="1"/>
</dbReference>
<evidence type="ECO:0000313" key="9">
    <source>
        <dbReference type="EMBL" id="WYJ87906.1"/>
    </source>
</evidence>
<dbReference type="InterPro" id="IPR005122">
    <property type="entry name" value="Uracil-DNA_glycosylase-like"/>
</dbReference>
<keyword evidence="2" id="KW-0479">Metal-binding</keyword>
<reference evidence="10" key="1">
    <citation type="submission" date="2017-05" db="EMBL/GenBank/DDBJ databases">
        <title>The Genome Sequence of EEnterococcus faecalis 9F2_4866.</title>
        <authorList>
            <consortium name="The Broad Institute Genomics Platform"/>
            <consortium name="The Broad Institute Genomic Center for Infectious Diseases"/>
            <person name="Earl A."/>
            <person name="Manson A."/>
            <person name="Schwartman J."/>
            <person name="Gilmore M."/>
            <person name="Abouelleil A."/>
            <person name="Cao P."/>
            <person name="Chapman S."/>
            <person name="Cusick C."/>
            <person name="Shea T."/>
            <person name="Young S."/>
            <person name="Neafsey D."/>
            <person name="Nusbaum C."/>
            <person name="Birren B."/>
        </authorList>
    </citation>
    <scope>NUCLEOTIDE SEQUENCE [LARGE SCALE GENOMIC DNA]</scope>
    <source>
        <strain evidence="10">12C11_DIV0727</strain>
    </source>
</reference>
<keyword evidence="7" id="KW-0234">DNA repair</keyword>
<keyword evidence="10" id="KW-1185">Reference proteome</keyword>
<protein>
    <submittedName>
        <fullName evidence="9">Uracil-DNA glycosylase</fullName>
    </submittedName>
</protein>
<dbReference type="SUPFAM" id="SSF52141">
    <property type="entry name" value="Uracil-DNA glycosylase-like"/>
    <property type="match status" value="1"/>
</dbReference>
<dbReference type="Gene3D" id="3.40.470.10">
    <property type="entry name" value="Uracil-DNA glycosylase-like domain"/>
    <property type="match status" value="1"/>
</dbReference>
<proteinExistence type="predicted"/>
<feature type="domain" description="Uracil-DNA glycosylase-like" evidence="8">
    <location>
        <begin position="25"/>
        <end position="204"/>
    </location>
</feature>
<evidence type="ECO:0000256" key="7">
    <source>
        <dbReference type="ARBA" id="ARBA00023204"/>
    </source>
</evidence>
<dbReference type="RefSeq" id="WP_086444950.1">
    <property type="nucleotide sequence ID" value="NZ_CP147248.1"/>
</dbReference>
<evidence type="ECO:0000256" key="2">
    <source>
        <dbReference type="ARBA" id="ARBA00022723"/>
    </source>
</evidence>
<evidence type="ECO:0000256" key="4">
    <source>
        <dbReference type="ARBA" id="ARBA00022801"/>
    </source>
</evidence>
<keyword evidence="4" id="KW-0378">Hydrolase</keyword>
<accession>A0ABZ2T947</accession>
<dbReference type="Proteomes" id="UP000195080">
    <property type="component" value="Chromosome"/>
</dbReference>
<dbReference type="PANTHER" id="PTHR33693">
    <property type="entry name" value="TYPE-5 URACIL-DNA GLYCOSYLASE"/>
    <property type="match status" value="1"/>
</dbReference>
<dbReference type="EMBL" id="CP147248">
    <property type="protein sequence ID" value="WYJ87906.1"/>
    <property type="molecule type" value="Genomic_DNA"/>
</dbReference>
<keyword evidence="3" id="KW-0227">DNA damage</keyword>
<dbReference type="SMART" id="SM00986">
    <property type="entry name" value="UDG"/>
    <property type="match status" value="1"/>
</dbReference>
<evidence type="ECO:0000256" key="1">
    <source>
        <dbReference type="ARBA" id="ARBA00022485"/>
    </source>
</evidence>
<sequence length="217" mass="24525">MDYPTTLVEAVSQKVHGHNLEGFLSGQGPKHAPLMLIGEAPGATEIKTSIPFSGRSGKKLDSWLAEAGLERKEIYITSAVRSRPFTIKKQLNKRTRIIETKYPNRTPTKNEVVSFAPLLDYEIKTIQPKILVPMGNVGLQRLLGHSYRISAYHGKLLHLPILTYAKEKNQLVASSDLYTLFPIYHPAAVFYNQKLEAIIQHDWLLLAKIIKKNRQNN</sequence>
<evidence type="ECO:0000256" key="5">
    <source>
        <dbReference type="ARBA" id="ARBA00023004"/>
    </source>
</evidence>
<organism evidence="9 10">
    <name type="scientific">Candidatus Enterococcus lemimoniae</name>
    <dbReference type="NCBI Taxonomy" id="1834167"/>
    <lineage>
        <taxon>Bacteria</taxon>
        <taxon>Bacillati</taxon>
        <taxon>Bacillota</taxon>
        <taxon>Bacilli</taxon>
        <taxon>Lactobacillales</taxon>
        <taxon>Enterococcaceae</taxon>
        <taxon>Enterococcus</taxon>
    </lineage>
</organism>
<keyword evidence="5" id="KW-0408">Iron</keyword>
<evidence type="ECO:0000259" key="8">
    <source>
        <dbReference type="SMART" id="SM00986"/>
    </source>
</evidence>
<evidence type="ECO:0000313" key="10">
    <source>
        <dbReference type="Proteomes" id="UP000195080"/>
    </source>
</evidence>
<dbReference type="InterPro" id="IPR036895">
    <property type="entry name" value="Uracil-DNA_glycosylase-like_sf"/>
</dbReference>
<dbReference type="PANTHER" id="PTHR33693:SF1">
    <property type="entry name" value="TYPE-4 URACIL-DNA GLYCOSYLASE"/>
    <property type="match status" value="1"/>
</dbReference>
<dbReference type="CDD" id="cd10030">
    <property type="entry name" value="UDG-F4_TTUDGA_SPO1dp_like"/>
    <property type="match status" value="1"/>
</dbReference>
<dbReference type="Pfam" id="PF03167">
    <property type="entry name" value="UDG"/>
    <property type="match status" value="1"/>
</dbReference>
<gene>
    <name evidence="9" type="ORF">A5866_003032</name>
</gene>
<dbReference type="InterPro" id="IPR051536">
    <property type="entry name" value="UDG_Type-4/5"/>
</dbReference>
<keyword evidence="1" id="KW-0004">4Fe-4S</keyword>
<evidence type="ECO:0000256" key="6">
    <source>
        <dbReference type="ARBA" id="ARBA00023014"/>
    </source>
</evidence>
<keyword evidence="6" id="KW-0411">Iron-sulfur</keyword>
<evidence type="ECO:0000256" key="3">
    <source>
        <dbReference type="ARBA" id="ARBA00022763"/>
    </source>
</evidence>